<name>A0A4Y2PE41_ARAVE</name>
<sequence length="112" mass="12633">MYSAIRDIMINFIFDAYICRKTLYRVCILSLSAISIISPERRDTFLRVRKVRAEKEGREVKGKIGSVCNCFVPQTISVRAPKDRCDTSSRFALTSHNAIGNIAAVGQSEQMK</sequence>
<dbReference type="EMBL" id="BGPR01011270">
    <property type="protein sequence ID" value="GBN50456.1"/>
    <property type="molecule type" value="Genomic_DNA"/>
</dbReference>
<accession>A0A4Y2PE41</accession>
<dbReference type="EMBL" id="BGPR01011307">
    <property type="protein sequence ID" value="GBN50653.1"/>
    <property type="molecule type" value="Genomic_DNA"/>
</dbReference>
<reference evidence="1 5" key="1">
    <citation type="journal article" date="2019" name="Sci. Rep.">
        <title>Orb-weaving spider Araneus ventricosus genome elucidates the spidroin gene catalogue.</title>
        <authorList>
            <person name="Kono N."/>
            <person name="Nakamura H."/>
            <person name="Ohtoshi R."/>
            <person name="Moran D.A.P."/>
            <person name="Shinohara A."/>
            <person name="Yoshida Y."/>
            <person name="Fujiwara M."/>
            <person name="Mori M."/>
            <person name="Tomita M."/>
            <person name="Arakawa K."/>
        </authorList>
    </citation>
    <scope>NUCLEOTIDE SEQUENCE [LARGE SCALE GENOMIC DNA]</scope>
</reference>
<evidence type="ECO:0000313" key="3">
    <source>
        <dbReference type="EMBL" id="GBN50456.1"/>
    </source>
</evidence>
<organism evidence="1 5">
    <name type="scientific">Araneus ventricosus</name>
    <name type="common">Orbweaver spider</name>
    <name type="synonym">Epeira ventricosa</name>
    <dbReference type="NCBI Taxonomy" id="182803"/>
    <lineage>
        <taxon>Eukaryota</taxon>
        <taxon>Metazoa</taxon>
        <taxon>Ecdysozoa</taxon>
        <taxon>Arthropoda</taxon>
        <taxon>Chelicerata</taxon>
        <taxon>Arachnida</taxon>
        <taxon>Araneae</taxon>
        <taxon>Araneomorphae</taxon>
        <taxon>Entelegynae</taxon>
        <taxon>Araneoidea</taxon>
        <taxon>Araneidae</taxon>
        <taxon>Araneus</taxon>
    </lineage>
</organism>
<dbReference type="EMBL" id="BGPR01011106">
    <property type="protein sequence ID" value="GBN49631.1"/>
    <property type="molecule type" value="Genomic_DNA"/>
</dbReference>
<protein>
    <submittedName>
        <fullName evidence="1">Uncharacterized protein</fullName>
    </submittedName>
</protein>
<evidence type="ECO:0000313" key="4">
    <source>
        <dbReference type="EMBL" id="GBN50653.1"/>
    </source>
</evidence>
<dbReference type="EMBL" id="BGPR01011105">
    <property type="protein sequence ID" value="GBN49614.1"/>
    <property type="molecule type" value="Genomic_DNA"/>
</dbReference>
<evidence type="ECO:0000313" key="2">
    <source>
        <dbReference type="EMBL" id="GBN49631.1"/>
    </source>
</evidence>
<comment type="caution">
    <text evidence="1">The sequence shown here is derived from an EMBL/GenBank/DDBJ whole genome shotgun (WGS) entry which is preliminary data.</text>
</comment>
<evidence type="ECO:0000313" key="1">
    <source>
        <dbReference type="EMBL" id="GBN49614.1"/>
    </source>
</evidence>
<dbReference type="Proteomes" id="UP000499080">
    <property type="component" value="Unassembled WGS sequence"/>
</dbReference>
<evidence type="ECO:0000313" key="5">
    <source>
        <dbReference type="Proteomes" id="UP000499080"/>
    </source>
</evidence>
<keyword evidence="5" id="KW-1185">Reference proteome</keyword>
<gene>
    <name evidence="4" type="ORF">AVEN_11029_1</name>
    <name evidence="2" type="ORF">AVEN_13113_1</name>
    <name evidence="1" type="ORF">AVEN_256996_1</name>
    <name evidence="3" type="ORF">AVEN_269223_1</name>
</gene>
<dbReference type="AlphaFoldDB" id="A0A4Y2PE41"/>
<proteinExistence type="predicted"/>